<keyword evidence="4" id="KW-1185">Reference proteome</keyword>
<feature type="region of interest" description="Disordered" evidence="1">
    <location>
        <begin position="337"/>
        <end position="379"/>
    </location>
</feature>
<feature type="domain" description="DUF569" evidence="2">
    <location>
        <begin position="187"/>
        <end position="327"/>
    </location>
</feature>
<dbReference type="SUPFAM" id="SSF50405">
    <property type="entry name" value="Actin-crosslinking proteins"/>
    <property type="match status" value="2"/>
</dbReference>
<proteinExistence type="predicted"/>
<evidence type="ECO:0000259" key="2">
    <source>
        <dbReference type="Pfam" id="PF04601"/>
    </source>
</evidence>
<dbReference type="Gene3D" id="2.80.10.50">
    <property type="match status" value="2"/>
</dbReference>
<dbReference type="Proteomes" id="UP000823749">
    <property type="component" value="Chromosome 12"/>
</dbReference>
<dbReference type="PANTHER" id="PTHR31205:SF69">
    <property type="entry name" value="ACTIN CROSS-LINKING PROTEIN (DUF569)"/>
    <property type="match status" value="1"/>
</dbReference>
<dbReference type="InterPro" id="IPR008999">
    <property type="entry name" value="Actin-crosslinking"/>
</dbReference>
<sequence length="467" mass="52370">MEFFNNTKAVRLRSSHNKYLVADDDKRTVRQSQNESTRKAQWIVEPVDDNPKAIRLMSVHGGYLTASSAPFLLGFKGNKVRLVTAFGGTCLRANEGIPPWKNSVTHDVPSAKRSWILWEVEAVEIPENEELTDDLFGSELGSPVSIHSSCNSPMVSIKKNNSENALHCSRPPNNIRVPSNNKIQSVMKLFHNAKAVRLRGNHNKYLCAEGDEISVTQDESNFSKNVHWTVEFSSESKNKIRLKSCYGKYLTASNKRFLLGMTGRKVLQMAGCLDSSVEWQPIQEGNQVKLRTRDGKFLRANSGVPPWRDSVTHDIPTRTATQDWVLWDVDVVEIVSEQSSQPKPGVQLESGPSSESNHRHHFPSIVRQESNNSEGSLESEAADGRVVYYSITDAYSNVDEDLKELSFMFKGNGVQELTKRLEEETGLEDIIVCSRSSMNTLYTLRSKLPPNNVDMRVVVVPSSSRGE</sequence>
<protein>
    <recommendedName>
        <fullName evidence="2">DUF569 domain-containing protein</fullName>
    </recommendedName>
</protein>
<dbReference type="AlphaFoldDB" id="A0AAV6HXK8"/>
<evidence type="ECO:0000313" key="4">
    <source>
        <dbReference type="Proteomes" id="UP000823749"/>
    </source>
</evidence>
<gene>
    <name evidence="3" type="ORF">RHGRI_033628</name>
</gene>
<evidence type="ECO:0000256" key="1">
    <source>
        <dbReference type="SAM" id="MobiDB-lite"/>
    </source>
</evidence>
<evidence type="ECO:0000313" key="3">
    <source>
        <dbReference type="EMBL" id="KAG5521141.1"/>
    </source>
</evidence>
<dbReference type="PANTHER" id="PTHR31205">
    <property type="entry name" value="ACTIN CROSS-LINKING PROTEIN (DUF569)"/>
    <property type="match status" value="1"/>
</dbReference>
<feature type="domain" description="DUF569" evidence="2">
    <location>
        <begin position="1"/>
        <end position="83"/>
    </location>
</feature>
<organism evidence="3 4">
    <name type="scientific">Rhododendron griersonianum</name>
    <dbReference type="NCBI Taxonomy" id="479676"/>
    <lineage>
        <taxon>Eukaryota</taxon>
        <taxon>Viridiplantae</taxon>
        <taxon>Streptophyta</taxon>
        <taxon>Embryophyta</taxon>
        <taxon>Tracheophyta</taxon>
        <taxon>Spermatophyta</taxon>
        <taxon>Magnoliopsida</taxon>
        <taxon>eudicotyledons</taxon>
        <taxon>Gunneridae</taxon>
        <taxon>Pentapetalae</taxon>
        <taxon>asterids</taxon>
        <taxon>Ericales</taxon>
        <taxon>Ericaceae</taxon>
        <taxon>Ericoideae</taxon>
        <taxon>Rhodoreae</taxon>
        <taxon>Rhododendron</taxon>
    </lineage>
</organism>
<feature type="compositionally biased region" description="Low complexity" evidence="1">
    <location>
        <begin position="369"/>
        <end position="379"/>
    </location>
</feature>
<dbReference type="CDD" id="cd00257">
    <property type="entry name" value="beta-trefoil_FSCN-like"/>
    <property type="match status" value="1"/>
</dbReference>
<dbReference type="Pfam" id="PF04601">
    <property type="entry name" value="DUF569"/>
    <property type="match status" value="2"/>
</dbReference>
<dbReference type="FunFam" id="2.80.10.50:FF:000067">
    <property type="entry name" value="BnaC05g19630D protein"/>
    <property type="match status" value="1"/>
</dbReference>
<accession>A0AAV6HXK8</accession>
<name>A0AAV6HXK8_9ERIC</name>
<dbReference type="InterPro" id="IPR007679">
    <property type="entry name" value="DUF569"/>
</dbReference>
<reference evidence="3" key="1">
    <citation type="submission" date="2020-08" db="EMBL/GenBank/DDBJ databases">
        <title>Plant Genome Project.</title>
        <authorList>
            <person name="Zhang R.-G."/>
        </authorList>
    </citation>
    <scope>NUCLEOTIDE SEQUENCE</scope>
    <source>
        <strain evidence="3">WSP0</strain>
        <tissue evidence="3">Leaf</tissue>
    </source>
</reference>
<comment type="caution">
    <text evidence="3">The sequence shown here is derived from an EMBL/GenBank/DDBJ whole genome shotgun (WGS) entry which is preliminary data.</text>
</comment>
<dbReference type="CDD" id="cd23340">
    <property type="entry name" value="beta-trefoil_FSCN_ACP-like"/>
    <property type="match status" value="1"/>
</dbReference>
<dbReference type="EMBL" id="JACTNZ010000012">
    <property type="protein sequence ID" value="KAG5521141.1"/>
    <property type="molecule type" value="Genomic_DNA"/>
</dbReference>